<organism evidence="2 3">
    <name type="scientific">Trinickia caryophylli</name>
    <name type="common">Paraburkholderia caryophylli</name>
    <dbReference type="NCBI Taxonomy" id="28094"/>
    <lineage>
        <taxon>Bacteria</taxon>
        <taxon>Pseudomonadati</taxon>
        <taxon>Pseudomonadota</taxon>
        <taxon>Betaproteobacteria</taxon>
        <taxon>Burkholderiales</taxon>
        <taxon>Burkholderiaceae</taxon>
        <taxon>Trinickia</taxon>
    </lineage>
</organism>
<evidence type="ECO:0000256" key="1">
    <source>
        <dbReference type="SAM" id="Phobius"/>
    </source>
</evidence>
<keyword evidence="1 2" id="KW-0812">Transmembrane</keyword>
<keyword evidence="3" id="KW-1185">Reference proteome</keyword>
<sequence length="254" mass="28414">MNAFSPSEDDLHAYVDNQLGNERRRQVELYLSAHPEAAALVAQLTREKQSLRAALDGIPAGATPAQLDPAYIRRSLRARANRRLAMAASFVLCMSLSVVGGWQLRDMSMRARYLPMADAAEAYRIFATGDTAMQMVDLKTADVTQLQTWLDRRFVQSEPVPNFEMFGFRPVGARLMASEQGTAAMVLYRNASGQAIVYYMRPPGNLFHFDKGERKDGELLTQYWRRGKYFYAVVSPAGQAALAPIQRAMNPLRG</sequence>
<evidence type="ECO:0000313" key="3">
    <source>
        <dbReference type="Proteomes" id="UP000192911"/>
    </source>
</evidence>
<feature type="transmembrane region" description="Helical" evidence="1">
    <location>
        <begin position="84"/>
        <end position="104"/>
    </location>
</feature>
<dbReference type="EMBL" id="FXAH01000010">
    <property type="protein sequence ID" value="SMF54918.1"/>
    <property type="molecule type" value="Genomic_DNA"/>
</dbReference>
<dbReference type="OrthoDB" id="9152892at2"/>
<reference evidence="3" key="1">
    <citation type="submission" date="2017-04" db="EMBL/GenBank/DDBJ databases">
        <authorList>
            <person name="Varghese N."/>
            <person name="Submissions S."/>
        </authorList>
    </citation>
    <scope>NUCLEOTIDE SEQUENCE [LARGE SCALE GENOMIC DNA]</scope>
    <source>
        <strain evidence="3">Ballard 720</strain>
    </source>
</reference>
<dbReference type="RefSeq" id="WP_085228755.1">
    <property type="nucleotide sequence ID" value="NZ_BSQD01000007.1"/>
</dbReference>
<dbReference type="AlphaFoldDB" id="A0A1X7FMB8"/>
<dbReference type="GeneID" id="95553323"/>
<evidence type="ECO:0000313" key="2">
    <source>
        <dbReference type="EMBL" id="SMF54918.1"/>
    </source>
</evidence>
<proteinExistence type="predicted"/>
<gene>
    <name evidence="2" type="ORF">SAMN06295900_1106</name>
</gene>
<keyword evidence="1" id="KW-1133">Transmembrane helix</keyword>
<name>A0A1X7FMB8_TRICW</name>
<accession>A0A1X7FMB8</accession>
<protein>
    <submittedName>
        <fullName evidence="2">Transmembrane transcriptional regulator (Anti-sigma factor RsiW)</fullName>
    </submittedName>
</protein>
<keyword evidence="1" id="KW-0472">Membrane</keyword>
<dbReference type="Proteomes" id="UP000192911">
    <property type="component" value="Unassembled WGS sequence"/>
</dbReference>
<dbReference type="STRING" id="28094.SAMN06295900_1106"/>